<comment type="caution">
    <text evidence="1">The sequence shown here is derived from an EMBL/GenBank/DDBJ whole genome shotgun (WGS) entry which is preliminary data.</text>
</comment>
<gene>
    <name evidence="1" type="ORF">ME3_00981</name>
</gene>
<dbReference type="GO" id="GO:0016829">
    <property type="term" value="F:lyase activity"/>
    <property type="evidence" value="ECO:0007669"/>
    <property type="project" value="UniProtKB-KW"/>
</dbReference>
<organism evidence="1 2">
    <name type="scientific">Bartonella melophagi K-2C</name>
    <dbReference type="NCBI Taxonomy" id="1094557"/>
    <lineage>
        <taxon>Bacteria</taxon>
        <taxon>Pseudomonadati</taxon>
        <taxon>Pseudomonadota</taxon>
        <taxon>Alphaproteobacteria</taxon>
        <taxon>Hyphomicrobiales</taxon>
        <taxon>Bartonellaceae</taxon>
        <taxon>Bartonella</taxon>
    </lineage>
</organism>
<protein>
    <submittedName>
        <fullName evidence="1">Histidine ammonia-lyase</fullName>
    </submittedName>
</protein>
<dbReference type="HOGENOM" id="CLU_2876728_0_0_5"/>
<keyword evidence="1" id="KW-0456">Lyase</keyword>
<reference evidence="1 2" key="1">
    <citation type="submission" date="2012-03" db="EMBL/GenBank/DDBJ databases">
        <title>The Genome Sequence of Bartonella melophagi K-2C.</title>
        <authorList>
            <consortium name="The Broad Institute Genome Sequencing Platform"/>
            <consortium name="The Broad Institute Genome Sequencing Center for Infectious Disease"/>
            <person name="Feldgarden M."/>
            <person name="Kirby J."/>
            <person name="Kosoy M."/>
            <person name="Birtles R."/>
            <person name="Probert W.S."/>
            <person name="Chiaraviglio L."/>
            <person name="Young S.K."/>
            <person name="Zeng Q."/>
            <person name="Gargeya S."/>
            <person name="Fitzgerald M."/>
            <person name="Haas B."/>
            <person name="Abouelleil A."/>
            <person name="Alvarado L."/>
            <person name="Arachchi H.M."/>
            <person name="Berlin A."/>
            <person name="Chapman S.B."/>
            <person name="Gearin G."/>
            <person name="Goldberg J."/>
            <person name="Griggs A."/>
            <person name="Gujja S."/>
            <person name="Hansen M."/>
            <person name="Heiman D."/>
            <person name="Howarth C."/>
            <person name="Larimer J."/>
            <person name="Lui A."/>
            <person name="MacDonald P.J.P."/>
            <person name="McCowen C."/>
            <person name="Montmayeur A."/>
            <person name="Murphy C."/>
            <person name="Neiman D."/>
            <person name="Pearson M."/>
            <person name="Priest M."/>
            <person name="Roberts A."/>
            <person name="Saif S."/>
            <person name="Shea T."/>
            <person name="Sisk P."/>
            <person name="Stolte C."/>
            <person name="Sykes S."/>
            <person name="Wortman J."/>
            <person name="Nusbaum C."/>
            <person name="Birren B."/>
        </authorList>
    </citation>
    <scope>NUCLEOTIDE SEQUENCE [LARGE SCALE GENOMIC DNA]</scope>
    <source>
        <strain evidence="1 2">K-2C</strain>
    </source>
</reference>
<evidence type="ECO:0000313" key="2">
    <source>
        <dbReference type="Proteomes" id="UP000009017"/>
    </source>
</evidence>
<proteinExistence type="predicted"/>
<keyword evidence="2" id="KW-1185">Reference proteome</keyword>
<sequence>MTIILKPGEVTLSELESVYWGGKISKLHEDTHLAIKKGAARIAEIAAGRVMSQFMALIPVLES</sequence>
<name>J0QVE9_9HYPH</name>
<accession>J0QVE9</accession>
<dbReference type="eggNOG" id="COG2986">
    <property type="taxonomic scope" value="Bacteria"/>
</dbReference>
<dbReference type="Proteomes" id="UP000009017">
    <property type="component" value="Unassembled WGS sequence"/>
</dbReference>
<dbReference type="EMBL" id="AIMA01000014">
    <property type="protein sequence ID" value="EJF89931.1"/>
    <property type="molecule type" value="Genomic_DNA"/>
</dbReference>
<dbReference type="AlphaFoldDB" id="J0QVE9"/>
<dbReference type="PATRIC" id="fig|1094557.3.peg.1027"/>
<evidence type="ECO:0000313" key="1">
    <source>
        <dbReference type="EMBL" id="EJF89931.1"/>
    </source>
</evidence>